<proteinExistence type="predicted"/>
<organism evidence="2 3">
    <name type="scientific">Saccharibacillus brassicae</name>
    <dbReference type="NCBI Taxonomy" id="2583377"/>
    <lineage>
        <taxon>Bacteria</taxon>
        <taxon>Bacillati</taxon>
        <taxon>Bacillota</taxon>
        <taxon>Bacilli</taxon>
        <taxon>Bacillales</taxon>
        <taxon>Paenibacillaceae</taxon>
        <taxon>Saccharibacillus</taxon>
    </lineage>
</organism>
<dbReference type="OrthoDB" id="9773828at2"/>
<dbReference type="AlphaFoldDB" id="A0A4Y6V1A9"/>
<dbReference type="Gene3D" id="3.20.20.100">
    <property type="entry name" value="NADP-dependent oxidoreductase domain"/>
    <property type="match status" value="1"/>
</dbReference>
<dbReference type="Proteomes" id="UP000316968">
    <property type="component" value="Chromosome"/>
</dbReference>
<dbReference type="GO" id="GO:0016491">
    <property type="term" value="F:oxidoreductase activity"/>
    <property type="evidence" value="ECO:0007669"/>
    <property type="project" value="InterPro"/>
</dbReference>
<evidence type="ECO:0000313" key="3">
    <source>
        <dbReference type="Proteomes" id="UP000316968"/>
    </source>
</evidence>
<dbReference type="GO" id="GO:0005829">
    <property type="term" value="C:cytosol"/>
    <property type="evidence" value="ECO:0007669"/>
    <property type="project" value="TreeGrafter"/>
</dbReference>
<dbReference type="Pfam" id="PF00248">
    <property type="entry name" value="Aldo_ket_red"/>
    <property type="match status" value="1"/>
</dbReference>
<dbReference type="InterPro" id="IPR036812">
    <property type="entry name" value="NAD(P)_OxRdtase_dom_sf"/>
</dbReference>
<dbReference type="PANTHER" id="PTHR43364">
    <property type="entry name" value="NADH-SPECIFIC METHYLGLYOXAL REDUCTASE-RELATED"/>
    <property type="match status" value="1"/>
</dbReference>
<dbReference type="InterPro" id="IPR020471">
    <property type="entry name" value="AKR"/>
</dbReference>
<reference evidence="2 3" key="1">
    <citation type="submission" date="2019-06" db="EMBL/GenBank/DDBJ databases">
        <title>Saccharibacillus brassicae sp. nov., an endophytic bacterium isolated from Chinese cabbage seeds (Brassica pekinensis).</title>
        <authorList>
            <person name="Jiang L."/>
            <person name="Lee J."/>
            <person name="Kim S.W."/>
        </authorList>
    </citation>
    <scope>NUCLEOTIDE SEQUENCE [LARGE SCALE GENOMIC DNA]</scope>
    <source>
        <strain evidence="3">KCTC 43072 / ATSA2</strain>
    </source>
</reference>
<keyword evidence="3" id="KW-1185">Reference proteome</keyword>
<dbReference type="EMBL" id="CP041217">
    <property type="protein sequence ID" value="QDH23852.1"/>
    <property type="molecule type" value="Genomic_DNA"/>
</dbReference>
<protein>
    <submittedName>
        <fullName evidence="2">Aldo/keto reductase</fullName>
    </submittedName>
</protein>
<gene>
    <name evidence="2" type="ORF">FFV09_19055</name>
</gene>
<dbReference type="KEGG" id="saca:FFV09_19055"/>
<sequence length="335" mass="37305">MTDKANTTDKVNKAKAMPLNARGIPASRLVLGCMPFGGEWDHSPLTEERVKLSEAAVEAALSIGINMFDHADIYTRGKSEEAFGRILKSGSGLREQIVLQSKCGIGLEDEELPSRFDFSRDHILASVDGSLKRLGTDYLDVLLLHRPDPLMEPEEIAEAFARLKASGKVRHFGVSNMNVSQIRFIERALSDRLVVNQLEMGLGRLDFVEETVRVNQTRGADVHFSEGLMEFSRTEQIQLQAWGPLAQGKFTGRDVSGEPEPVRKTAEMVRRMADEHGTTPEAVVLGWLMKHPALIQPVIGTMNPERIKACADAEVQAARMSRDDWYRLYMTARGD</sequence>
<evidence type="ECO:0000259" key="1">
    <source>
        <dbReference type="Pfam" id="PF00248"/>
    </source>
</evidence>
<accession>A0A4Y6V1A9</accession>
<dbReference type="SUPFAM" id="SSF51430">
    <property type="entry name" value="NAD(P)-linked oxidoreductase"/>
    <property type="match status" value="1"/>
</dbReference>
<dbReference type="PANTHER" id="PTHR43364:SF1">
    <property type="entry name" value="OXIDOREDUCTASE YDHF"/>
    <property type="match status" value="1"/>
</dbReference>
<evidence type="ECO:0000313" key="2">
    <source>
        <dbReference type="EMBL" id="QDH23852.1"/>
    </source>
</evidence>
<dbReference type="PRINTS" id="PR00069">
    <property type="entry name" value="ALDKETRDTASE"/>
</dbReference>
<dbReference type="RefSeq" id="WP_141450544.1">
    <property type="nucleotide sequence ID" value="NZ_CP041217.1"/>
</dbReference>
<dbReference type="InterPro" id="IPR023210">
    <property type="entry name" value="NADP_OxRdtase_dom"/>
</dbReference>
<feature type="domain" description="NADP-dependent oxidoreductase" evidence="1">
    <location>
        <begin position="28"/>
        <end position="314"/>
    </location>
</feature>
<dbReference type="CDD" id="cd19092">
    <property type="entry name" value="AKR_BsYcsN_EcYdhF-like"/>
    <property type="match status" value="1"/>
</dbReference>
<dbReference type="InterPro" id="IPR050523">
    <property type="entry name" value="AKR_Detox_Biosynth"/>
</dbReference>
<name>A0A4Y6V1A9_SACBS</name>